<evidence type="ECO:0000259" key="3">
    <source>
        <dbReference type="PROSITE" id="PS50043"/>
    </source>
</evidence>
<dbReference type="PRINTS" id="PR00038">
    <property type="entry name" value="HTHLUXR"/>
</dbReference>
<dbReference type="RefSeq" id="WP_270045304.1">
    <property type="nucleotide sequence ID" value="NZ_JAPDOD010000057.1"/>
</dbReference>
<accession>A0A9X3N094</accession>
<dbReference type="InterPro" id="IPR000792">
    <property type="entry name" value="Tscrpt_reg_LuxR_C"/>
</dbReference>
<comment type="caution">
    <text evidence="4">The sequence shown here is derived from an EMBL/GenBank/DDBJ whole genome shotgun (WGS) entry which is preliminary data.</text>
</comment>
<organism evidence="4 5">
    <name type="scientific">Solirubrobacter ginsenosidimutans</name>
    <dbReference type="NCBI Taxonomy" id="490573"/>
    <lineage>
        <taxon>Bacteria</taxon>
        <taxon>Bacillati</taxon>
        <taxon>Actinomycetota</taxon>
        <taxon>Thermoleophilia</taxon>
        <taxon>Solirubrobacterales</taxon>
        <taxon>Solirubrobacteraceae</taxon>
        <taxon>Solirubrobacter</taxon>
    </lineage>
</organism>
<dbReference type="PANTHER" id="PTHR16305">
    <property type="entry name" value="TESTICULAR SOLUBLE ADENYLYL CYCLASE"/>
    <property type="match status" value="1"/>
</dbReference>
<dbReference type="Pfam" id="PF13191">
    <property type="entry name" value="AAA_16"/>
    <property type="match status" value="1"/>
</dbReference>
<dbReference type="GO" id="GO:0004016">
    <property type="term" value="F:adenylate cyclase activity"/>
    <property type="evidence" value="ECO:0007669"/>
    <property type="project" value="TreeGrafter"/>
</dbReference>
<dbReference type="SMART" id="SM00421">
    <property type="entry name" value="HTH_LUXR"/>
    <property type="match status" value="1"/>
</dbReference>
<dbReference type="InterPro" id="IPR036388">
    <property type="entry name" value="WH-like_DNA-bd_sf"/>
</dbReference>
<keyword evidence="1" id="KW-0547">Nucleotide-binding</keyword>
<dbReference type="SUPFAM" id="SSF52540">
    <property type="entry name" value="P-loop containing nucleoside triphosphate hydrolases"/>
    <property type="match status" value="1"/>
</dbReference>
<dbReference type="GO" id="GO:0005737">
    <property type="term" value="C:cytoplasm"/>
    <property type="evidence" value="ECO:0007669"/>
    <property type="project" value="TreeGrafter"/>
</dbReference>
<proteinExistence type="predicted"/>
<dbReference type="Gene3D" id="1.10.10.10">
    <property type="entry name" value="Winged helix-like DNA-binding domain superfamily/Winged helix DNA-binding domain"/>
    <property type="match status" value="1"/>
</dbReference>
<dbReference type="AlphaFoldDB" id="A0A9X3N094"/>
<dbReference type="GO" id="GO:0006355">
    <property type="term" value="P:regulation of DNA-templated transcription"/>
    <property type="evidence" value="ECO:0007669"/>
    <property type="project" value="InterPro"/>
</dbReference>
<dbReference type="GO" id="GO:0003677">
    <property type="term" value="F:DNA binding"/>
    <property type="evidence" value="ECO:0007669"/>
    <property type="project" value="InterPro"/>
</dbReference>
<evidence type="ECO:0000256" key="1">
    <source>
        <dbReference type="ARBA" id="ARBA00022741"/>
    </source>
</evidence>
<dbReference type="Proteomes" id="UP001149140">
    <property type="component" value="Unassembled WGS sequence"/>
</dbReference>
<dbReference type="InterPro" id="IPR016032">
    <property type="entry name" value="Sig_transdc_resp-reg_C-effctor"/>
</dbReference>
<dbReference type="PANTHER" id="PTHR16305:SF35">
    <property type="entry name" value="TRANSCRIPTIONAL ACTIVATOR DOMAIN"/>
    <property type="match status" value="1"/>
</dbReference>
<dbReference type="CDD" id="cd06170">
    <property type="entry name" value="LuxR_C_like"/>
    <property type="match status" value="1"/>
</dbReference>
<dbReference type="InterPro" id="IPR041664">
    <property type="entry name" value="AAA_16"/>
</dbReference>
<keyword evidence="5" id="KW-1185">Reference proteome</keyword>
<keyword evidence="2" id="KW-0067">ATP-binding</keyword>
<dbReference type="Pfam" id="PF00196">
    <property type="entry name" value="GerE"/>
    <property type="match status" value="1"/>
</dbReference>
<dbReference type="PROSITE" id="PS50043">
    <property type="entry name" value="HTH_LUXR_2"/>
    <property type="match status" value="1"/>
</dbReference>
<sequence length="917" mass="97546">MDRPAVTLLGRQAECDFLKAALAEAREGRSRVVVLRGEAGAGKSALLDFVVGHAAGWRICTAVGIESEMELAYSGLHQLCAPMLDQLDQLPGPQQNALRTVFGQQTGPPPDRFLVALATLTLLAEVAERRPLLCVIDDAHWLDTASAQIVLFVGRRLLAEPLALVCAARSPFDPEVLVGLPELRVSALGVVDARALLVGNLNVPFDAAVCEQIVTESHGNPLALLELPRTWNIADIAGGFGLPARHAVAGKIEQSYAKRLESLPADTQLLVLAAAAEPLGDPLLLQRAAQYLGVDMTASGAAVDAGLLSVSARVAFAHPLVRSAAYGSATDEERRRMHFALAEATDPERDADRRAWHRARATVGADEDVAAELERSAERAQARGGVAAAAAFLERAAALSPDPGRRARRSLAAAEAKQLAGAPEAASALLVAAAAGPLDPLDSALAKRLQGEIAMGLRQAPTAFPFLLDAARLLESVNPDLARDTYLTVLQAASVAGRFAPHMTRSGAEAARDAPPPDGTPRAVDLLVAGLAVRFTDGHAASTRLLKRAVDALREEGPQSVRWPVFARRIAFDLFDLEACRALATPGVELARGRGALGLLPHALELMSLPRIFAGDLGGAETLLQEADTIAEATHTEPIGFARFTLAGFQGDEEALAALSAAVLPRATTRGDSMTVTFGEHARALAFNGLGRYDAALGEAQSAVAQDEPATSTWSLPELIEAAARCGADAAAADAFERLSERTQAAGTEWALGIEARSRALLVPEPEELYREAIDRLGRDGIAPEQARAHLLYGEWLRRDGRRVDAREQLEVAHGTLSTIGMRAFAERARRELEATGATVRKRTPDTLDDLTAQETQIAELARDGYSNREIAGQLFLSARTVEWHLRKVFAKLGIKSRRELVSALERSPALAVRGGV</sequence>
<gene>
    <name evidence="4" type="ORF">OM076_37615</name>
</gene>
<feature type="domain" description="HTH luxR-type" evidence="3">
    <location>
        <begin position="844"/>
        <end position="909"/>
    </location>
</feature>
<evidence type="ECO:0000256" key="2">
    <source>
        <dbReference type="ARBA" id="ARBA00022840"/>
    </source>
</evidence>
<reference evidence="4" key="1">
    <citation type="submission" date="2022-10" db="EMBL/GenBank/DDBJ databases">
        <title>The WGS of Solirubrobacter ginsenosidimutans DSM 21036.</title>
        <authorList>
            <person name="Jiang Z."/>
        </authorList>
    </citation>
    <scope>NUCLEOTIDE SEQUENCE</scope>
    <source>
        <strain evidence="4">DSM 21036</strain>
    </source>
</reference>
<evidence type="ECO:0000313" key="5">
    <source>
        <dbReference type="Proteomes" id="UP001149140"/>
    </source>
</evidence>
<dbReference type="SUPFAM" id="SSF46894">
    <property type="entry name" value="C-terminal effector domain of the bipartite response regulators"/>
    <property type="match status" value="1"/>
</dbReference>
<dbReference type="GO" id="GO:0005524">
    <property type="term" value="F:ATP binding"/>
    <property type="evidence" value="ECO:0007669"/>
    <property type="project" value="UniProtKB-KW"/>
</dbReference>
<protein>
    <submittedName>
        <fullName evidence="4">AAA family ATPase</fullName>
    </submittedName>
</protein>
<dbReference type="InterPro" id="IPR027417">
    <property type="entry name" value="P-loop_NTPase"/>
</dbReference>
<name>A0A9X3N094_9ACTN</name>
<evidence type="ECO:0000313" key="4">
    <source>
        <dbReference type="EMBL" id="MDA0166044.1"/>
    </source>
</evidence>
<dbReference type="EMBL" id="JAPDOD010000057">
    <property type="protein sequence ID" value="MDA0166044.1"/>
    <property type="molecule type" value="Genomic_DNA"/>
</dbReference>